<evidence type="ECO:0000313" key="1">
    <source>
        <dbReference type="EMBL" id="SVA27490.1"/>
    </source>
</evidence>
<name>A0A381UH73_9ZZZZ</name>
<sequence>LIINSRDDPFMLPEMIPDANNLSNSVQLEISDSGGHVGFISGGTPCKPKFYLPKRIFNFLSDYA</sequence>
<dbReference type="AlphaFoldDB" id="A0A381UH73"/>
<gene>
    <name evidence="1" type="ORF">METZ01_LOCUS80344</name>
</gene>
<proteinExistence type="predicted"/>
<organism evidence="1">
    <name type="scientific">marine metagenome</name>
    <dbReference type="NCBI Taxonomy" id="408172"/>
    <lineage>
        <taxon>unclassified sequences</taxon>
        <taxon>metagenomes</taxon>
        <taxon>ecological metagenomes</taxon>
    </lineage>
</organism>
<protein>
    <submittedName>
        <fullName evidence="1">Uncharacterized protein</fullName>
    </submittedName>
</protein>
<dbReference type="EMBL" id="UINC01006430">
    <property type="protein sequence ID" value="SVA27490.1"/>
    <property type="molecule type" value="Genomic_DNA"/>
</dbReference>
<reference evidence="1" key="1">
    <citation type="submission" date="2018-05" db="EMBL/GenBank/DDBJ databases">
        <authorList>
            <person name="Lanie J.A."/>
            <person name="Ng W.-L."/>
            <person name="Kazmierczak K.M."/>
            <person name="Andrzejewski T.M."/>
            <person name="Davidsen T.M."/>
            <person name="Wayne K.J."/>
            <person name="Tettelin H."/>
            <person name="Glass J.I."/>
            <person name="Rusch D."/>
            <person name="Podicherti R."/>
            <person name="Tsui H.-C.T."/>
            <person name="Winkler M.E."/>
        </authorList>
    </citation>
    <scope>NUCLEOTIDE SEQUENCE</scope>
</reference>
<accession>A0A381UH73</accession>
<feature type="non-terminal residue" evidence="1">
    <location>
        <position position="1"/>
    </location>
</feature>